<organism evidence="3 4">
    <name type="scientific">Alkaliphilus flagellatus</name>
    <dbReference type="NCBI Taxonomy" id="2841507"/>
    <lineage>
        <taxon>Bacteria</taxon>
        <taxon>Bacillati</taxon>
        <taxon>Bacillota</taxon>
        <taxon>Clostridia</taxon>
        <taxon>Peptostreptococcales</taxon>
        <taxon>Natronincolaceae</taxon>
        <taxon>Alkaliphilus</taxon>
    </lineage>
</organism>
<evidence type="ECO:0000313" key="3">
    <source>
        <dbReference type="EMBL" id="MBU5675489.1"/>
    </source>
</evidence>
<dbReference type="PANTHER" id="PTHR42720:SF1">
    <property type="entry name" value="GLYCEROL 3-PHOSPHATE OXIDASE"/>
    <property type="match status" value="1"/>
</dbReference>
<dbReference type="InterPro" id="IPR052745">
    <property type="entry name" value="G3P_Oxidase/Oxidoreductase"/>
</dbReference>
<evidence type="ECO:0000259" key="1">
    <source>
        <dbReference type="Pfam" id="PF01266"/>
    </source>
</evidence>
<dbReference type="InterPro" id="IPR007419">
    <property type="entry name" value="BFD-like_2Fe2S-bd_dom"/>
</dbReference>
<dbReference type="Proteomes" id="UP000779508">
    <property type="component" value="Unassembled WGS sequence"/>
</dbReference>
<dbReference type="CDD" id="cd19946">
    <property type="entry name" value="GlpA-like_Fer2_BFD-like"/>
    <property type="match status" value="1"/>
</dbReference>
<dbReference type="Pfam" id="PF04324">
    <property type="entry name" value="Fer2_BFD"/>
    <property type="match status" value="1"/>
</dbReference>
<dbReference type="Pfam" id="PF01266">
    <property type="entry name" value="DAO"/>
    <property type="match status" value="1"/>
</dbReference>
<evidence type="ECO:0000313" key="4">
    <source>
        <dbReference type="Proteomes" id="UP000779508"/>
    </source>
</evidence>
<name>A0ABS6FZ25_9FIRM</name>
<comment type="caution">
    <text evidence="3">The sequence shown here is derived from an EMBL/GenBank/DDBJ whole genome shotgun (WGS) entry which is preliminary data.</text>
</comment>
<proteinExistence type="predicted"/>
<dbReference type="RefSeq" id="WP_216414965.1">
    <property type="nucleotide sequence ID" value="NZ_JAHLQK010000001.1"/>
</dbReference>
<evidence type="ECO:0000259" key="2">
    <source>
        <dbReference type="Pfam" id="PF04324"/>
    </source>
</evidence>
<keyword evidence="4" id="KW-1185">Reference proteome</keyword>
<protein>
    <submittedName>
        <fullName evidence="3">NAD(P)/FAD-dependent oxidoreductase</fullName>
    </submittedName>
</protein>
<dbReference type="PANTHER" id="PTHR42720">
    <property type="entry name" value="GLYCEROL-3-PHOSPHATE DEHYDROGENASE"/>
    <property type="match status" value="1"/>
</dbReference>
<sequence>MYDVAIIGAGVIGSFIARELSKYNIKIVLIEKENDVANGTTKANSAIVHSGYDAIPGTLKAELNAKGNAMFDKVCKDLSVPFKRIGSLVVAFSEDEMKTIENLYERGIENKIPNMKILNREELLQKEPNLNEEAIGALYSPTAGIIGPWELTIALAENAADNDVEVKLNSQVENIQRVEDGYLISLGEDEIRAKYIINAAGLFADKIHNMVSSPTFEIIPNRGQYNLFDKSVGKYVNSVIFQTPTKHGKGIVILPTVHGNLLLGPTAEAVETKESIETTSKGLDSLRQHAEKTLKNLPFNKVITAFSGLRAKTSSRDFIIEESKEAKGFINVAAIDSPGLSAAPAIADYIMNMLKNIAGGLEEKADFNPVRKPLTPFMELSDEEKAEIIKKDAKYGRVICRCENITEGEIVDIIHRKVGATTVDGVKKRARTGSGRCQGGFCSPRVMEIIARELNMKVTEVVKDKKTSYILTEETKQKNIYGITDKLQTETKQEEVGGKYYAKL</sequence>
<dbReference type="EMBL" id="JAHLQK010000001">
    <property type="protein sequence ID" value="MBU5675489.1"/>
    <property type="molecule type" value="Genomic_DNA"/>
</dbReference>
<feature type="domain" description="BFD-like [2Fe-2S]-binding" evidence="2">
    <location>
        <begin position="398"/>
        <end position="451"/>
    </location>
</feature>
<feature type="domain" description="FAD dependent oxidoreductase" evidence="1">
    <location>
        <begin position="3"/>
        <end position="350"/>
    </location>
</feature>
<dbReference type="InterPro" id="IPR006076">
    <property type="entry name" value="FAD-dep_OxRdtase"/>
</dbReference>
<reference evidence="3 4" key="1">
    <citation type="submission" date="2021-06" db="EMBL/GenBank/DDBJ databases">
        <authorList>
            <person name="Sun Q."/>
            <person name="Li D."/>
        </authorList>
    </citation>
    <scope>NUCLEOTIDE SEQUENCE [LARGE SCALE GENOMIC DNA]</scope>
    <source>
        <strain evidence="3 4">MSJ-5</strain>
    </source>
</reference>
<accession>A0ABS6FZ25</accession>
<gene>
    <name evidence="3" type="ORF">KQI88_03550</name>
</gene>